<keyword evidence="1" id="KW-0677">Repeat</keyword>
<proteinExistence type="predicted"/>
<dbReference type="Proteomes" id="UP001596171">
    <property type="component" value="Unassembled WGS sequence"/>
</dbReference>
<feature type="domain" description="MucBP" evidence="3">
    <location>
        <begin position="358"/>
        <end position="419"/>
    </location>
</feature>
<keyword evidence="5" id="KW-1185">Reference proteome</keyword>
<dbReference type="InterPro" id="IPR011889">
    <property type="entry name" value="Liste_lipo_26"/>
</dbReference>
<dbReference type="Gene3D" id="3.10.20.320">
    <property type="entry name" value="Putative peptidoglycan bound protein (lpxtg motif)"/>
    <property type="match status" value="1"/>
</dbReference>
<dbReference type="InterPro" id="IPR009459">
    <property type="entry name" value="MucBP_dom"/>
</dbReference>
<evidence type="ECO:0000259" key="3">
    <source>
        <dbReference type="Pfam" id="PF06458"/>
    </source>
</evidence>
<dbReference type="NCBIfam" id="TIGR02167">
    <property type="entry name" value="Liste_lipo_26"/>
    <property type="match status" value="2"/>
</dbReference>
<dbReference type="SUPFAM" id="SSF52047">
    <property type="entry name" value="RNI-like"/>
    <property type="match status" value="1"/>
</dbReference>
<gene>
    <name evidence="4" type="ORF">ACFP1L_00485</name>
</gene>
<dbReference type="InterPro" id="IPR005046">
    <property type="entry name" value="DUF285"/>
</dbReference>
<name>A0ABW1SF77_9LACO</name>
<reference evidence="5" key="1">
    <citation type="journal article" date="2019" name="Int. J. Syst. Evol. Microbiol.">
        <title>The Global Catalogue of Microorganisms (GCM) 10K type strain sequencing project: providing services to taxonomists for standard genome sequencing and annotation.</title>
        <authorList>
            <consortium name="The Broad Institute Genomics Platform"/>
            <consortium name="The Broad Institute Genome Sequencing Center for Infectious Disease"/>
            <person name="Wu L."/>
            <person name="Ma J."/>
        </authorList>
    </citation>
    <scope>NUCLEOTIDE SEQUENCE [LARGE SCALE GENOMIC DNA]</scope>
    <source>
        <strain evidence="5">CCM 8930</strain>
    </source>
</reference>
<comment type="caution">
    <text evidence="4">The sequence shown here is derived from an EMBL/GenBank/DDBJ whole genome shotgun (WGS) entry which is preliminary data.</text>
</comment>
<feature type="region of interest" description="Disordered" evidence="2">
    <location>
        <begin position="60"/>
        <end position="86"/>
    </location>
</feature>
<feature type="compositionally biased region" description="Low complexity" evidence="2">
    <location>
        <begin position="62"/>
        <end position="83"/>
    </location>
</feature>
<evidence type="ECO:0000256" key="2">
    <source>
        <dbReference type="SAM" id="MobiDB-lite"/>
    </source>
</evidence>
<dbReference type="Gene3D" id="3.80.10.10">
    <property type="entry name" value="Ribonuclease Inhibitor"/>
    <property type="match status" value="1"/>
</dbReference>
<protein>
    <submittedName>
        <fullName evidence="4">BspA family leucine-rich repeat surface protein</fullName>
    </submittedName>
</protein>
<dbReference type="Pfam" id="PF06458">
    <property type="entry name" value="MucBP"/>
    <property type="match status" value="1"/>
</dbReference>
<accession>A0ABW1SF77</accession>
<sequence length="563" mass="59962">MGRIAKIIELSVVTVLAGVLVGPAQLKVAAATEISTAEQTKLQSDAAKLSASSTSGMSLANSAVTTSKSSETTASTKSAASSVRPNRQALTKAATATSGVLGTVTWKLNGSELDLSGGNFGTSLAAYDMVSPWDAIATSIKKIVIEGPIVADPGASYRYLFYSLTNLTSIENLDKMDFSNVVDTTAMFYMDGRLTTLDLAQADFSHLKLMNSMFYSCYSLESLDVSRWNLSQVTQMGGLFMTCSKLKTLDVSNWNVSHVEMFSNMFSGTALTSLDLSGWQMLADAKTASMFTYTRTLSHLKLGKQTKISGTSLPEPTAPATKWVRAGTTETYTSADLMAKYAGSTMAGDYYWDTTPLVMVNFVDEDGHQLADSQLMAGTIGTTYTTTAPTVSGYTLQNKPTNATGTYTTGTTTVTYVYTGDLFFKSVPTSIDFGQHMITAGTATYPVTSRTGDLTIQNNGKLQSYWQLSAKLAATGFVGNGKGASLAATLSYQSSNGQLVTLQPGTPAIIETQQTTSHEPINLSDSWTNAETGLQLKVPAGTARQDNYQATLTWTLAKTVANN</sequence>
<evidence type="ECO:0000256" key="1">
    <source>
        <dbReference type="ARBA" id="ARBA00022737"/>
    </source>
</evidence>
<evidence type="ECO:0000313" key="5">
    <source>
        <dbReference type="Proteomes" id="UP001596171"/>
    </source>
</evidence>
<evidence type="ECO:0000313" key="4">
    <source>
        <dbReference type="EMBL" id="MFC6200367.1"/>
    </source>
</evidence>
<dbReference type="Pfam" id="PF03382">
    <property type="entry name" value="DUF285"/>
    <property type="match status" value="1"/>
</dbReference>
<dbReference type="RefSeq" id="WP_137616141.1">
    <property type="nucleotide sequence ID" value="NZ_BJDI01000007.1"/>
</dbReference>
<dbReference type="EMBL" id="JBHSSE010000002">
    <property type="protein sequence ID" value="MFC6200367.1"/>
    <property type="molecule type" value="Genomic_DNA"/>
</dbReference>
<organism evidence="4 5">
    <name type="scientific">Lactiplantibacillus nangangensis</name>
    <dbReference type="NCBI Taxonomy" id="2559917"/>
    <lineage>
        <taxon>Bacteria</taxon>
        <taxon>Bacillati</taxon>
        <taxon>Bacillota</taxon>
        <taxon>Bacilli</taxon>
        <taxon>Lactobacillales</taxon>
        <taxon>Lactobacillaceae</taxon>
        <taxon>Lactiplantibacillus</taxon>
    </lineage>
</organism>
<dbReference type="InterPro" id="IPR032675">
    <property type="entry name" value="LRR_dom_sf"/>
</dbReference>